<dbReference type="Proteomes" id="UP000578077">
    <property type="component" value="Unassembled WGS sequence"/>
</dbReference>
<dbReference type="PROSITE" id="PS01272">
    <property type="entry name" value="GCKR"/>
    <property type="match status" value="1"/>
</dbReference>
<evidence type="ECO:0000256" key="3">
    <source>
        <dbReference type="HAMAP-Rule" id="MF_00068"/>
    </source>
</evidence>
<dbReference type="GO" id="GO:0097367">
    <property type="term" value="F:carbohydrate derivative binding"/>
    <property type="evidence" value="ECO:0007669"/>
    <property type="project" value="InterPro"/>
</dbReference>
<comment type="pathway">
    <text evidence="3">Amino-sugar metabolism; N-acetylmuramate degradation.</text>
</comment>
<evidence type="ECO:0000256" key="4">
    <source>
        <dbReference type="SAM" id="MobiDB-lite"/>
    </source>
</evidence>
<comment type="miscellaneous">
    <text evidence="3">A lyase-type mechanism (elimination/hydration) is suggested for the cleavage of the lactyl ether bond of MurNAc 6-phosphate, with the formation of an alpha,beta-unsaturated aldehyde intermediate with (E)-stereochemistry, followed by the syn addition of water to give product.</text>
</comment>
<comment type="function">
    <text evidence="3">Specifically catalyzes the cleavage of the D-lactyl ether substituent of MurNAc 6-phosphate, producing GlcNAc 6-phosphate and D-lactate.</text>
</comment>
<dbReference type="Gene3D" id="3.40.50.10490">
    <property type="entry name" value="Glucose-6-phosphate isomerase like protein, domain 1"/>
    <property type="match status" value="1"/>
</dbReference>
<feature type="region of interest" description="Disordered" evidence="4">
    <location>
        <begin position="1"/>
        <end position="28"/>
    </location>
</feature>
<dbReference type="GO" id="GO:0097173">
    <property type="term" value="P:N-acetylmuramic acid catabolic process"/>
    <property type="evidence" value="ECO:0007669"/>
    <property type="project" value="UniProtKB-UniPathway"/>
</dbReference>
<dbReference type="AlphaFoldDB" id="A0A841ED94"/>
<comment type="catalytic activity">
    <reaction evidence="3">
        <text>N-acetyl-D-muramate 6-phosphate + H2O = N-acetyl-D-glucosamine 6-phosphate + (R)-lactate</text>
        <dbReference type="Rhea" id="RHEA:26410"/>
        <dbReference type="ChEBI" id="CHEBI:15377"/>
        <dbReference type="ChEBI" id="CHEBI:16004"/>
        <dbReference type="ChEBI" id="CHEBI:57513"/>
        <dbReference type="ChEBI" id="CHEBI:58722"/>
        <dbReference type="EC" id="4.2.1.126"/>
    </reaction>
</comment>
<feature type="compositionally biased region" description="Basic and acidic residues" evidence="4">
    <location>
        <begin position="18"/>
        <end position="28"/>
    </location>
</feature>
<proteinExistence type="inferred from homology"/>
<evidence type="ECO:0000313" key="6">
    <source>
        <dbReference type="EMBL" id="MBB5997411.1"/>
    </source>
</evidence>
<dbReference type="Pfam" id="PF22645">
    <property type="entry name" value="GKRP_SIS_N"/>
    <property type="match status" value="1"/>
</dbReference>
<evidence type="ECO:0000259" key="5">
    <source>
        <dbReference type="PROSITE" id="PS51464"/>
    </source>
</evidence>
<dbReference type="UniPathway" id="UPA00342"/>
<dbReference type="GO" id="GO:0046348">
    <property type="term" value="P:amino sugar catabolic process"/>
    <property type="evidence" value="ECO:0007669"/>
    <property type="project" value="InterPro"/>
</dbReference>
<dbReference type="InterPro" id="IPR005486">
    <property type="entry name" value="Glucokinase_regulatory_CS"/>
</dbReference>
<dbReference type="PANTHER" id="PTHR10088:SF4">
    <property type="entry name" value="GLUCOKINASE REGULATORY PROTEIN"/>
    <property type="match status" value="1"/>
</dbReference>
<dbReference type="EC" id="4.2.1.126" evidence="3"/>
<dbReference type="InterPro" id="IPR005488">
    <property type="entry name" value="Etherase_MurQ"/>
</dbReference>
<dbReference type="Gene3D" id="1.10.8.1080">
    <property type="match status" value="1"/>
</dbReference>
<dbReference type="InterPro" id="IPR046348">
    <property type="entry name" value="SIS_dom_sf"/>
</dbReference>
<dbReference type="CDD" id="cd05007">
    <property type="entry name" value="SIS_Etherase"/>
    <property type="match status" value="1"/>
</dbReference>
<keyword evidence="7" id="KW-1185">Reference proteome</keyword>
<evidence type="ECO:0000313" key="7">
    <source>
        <dbReference type="Proteomes" id="UP000578077"/>
    </source>
</evidence>
<dbReference type="GO" id="GO:0009254">
    <property type="term" value="P:peptidoglycan turnover"/>
    <property type="evidence" value="ECO:0007669"/>
    <property type="project" value="TreeGrafter"/>
</dbReference>
<dbReference type="GO" id="GO:0016835">
    <property type="term" value="F:carbon-oxygen lyase activity"/>
    <property type="evidence" value="ECO:0007669"/>
    <property type="project" value="UniProtKB-UniRule"/>
</dbReference>
<feature type="active site" description="Proton donor" evidence="3">
    <location>
        <position position="102"/>
    </location>
</feature>
<dbReference type="GO" id="GO:0016803">
    <property type="term" value="F:ether hydrolase activity"/>
    <property type="evidence" value="ECO:0007669"/>
    <property type="project" value="TreeGrafter"/>
</dbReference>
<evidence type="ECO:0000256" key="1">
    <source>
        <dbReference type="ARBA" id="ARBA00023239"/>
    </source>
</evidence>
<dbReference type="PANTHER" id="PTHR10088">
    <property type="entry name" value="GLUCOKINASE REGULATORY PROTEIN"/>
    <property type="match status" value="1"/>
</dbReference>
<evidence type="ECO:0000256" key="2">
    <source>
        <dbReference type="ARBA" id="ARBA00023277"/>
    </source>
</evidence>
<dbReference type="HAMAP" id="MF_00068">
    <property type="entry name" value="MurQ"/>
    <property type="match status" value="1"/>
</dbReference>
<comment type="subunit">
    <text evidence="3">Homodimer.</text>
</comment>
<gene>
    <name evidence="3" type="primary">murQ</name>
    <name evidence="6" type="ORF">HNR25_001162</name>
</gene>
<dbReference type="EMBL" id="JACHLY010000001">
    <property type="protein sequence ID" value="MBB5997411.1"/>
    <property type="molecule type" value="Genomic_DNA"/>
</dbReference>
<dbReference type="NCBIfam" id="NF009222">
    <property type="entry name" value="PRK12570.1"/>
    <property type="match status" value="1"/>
</dbReference>
<keyword evidence="1 3" id="KW-0456">Lyase</keyword>
<accession>A0A841ED94</accession>
<dbReference type="InterPro" id="IPR001347">
    <property type="entry name" value="SIS_dom"/>
</dbReference>
<dbReference type="SUPFAM" id="SSF53697">
    <property type="entry name" value="SIS domain"/>
    <property type="match status" value="1"/>
</dbReference>
<protein>
    <recommendedName>
        <fullName evidence="3">N-acetylmuramic acid 6-phosphate etherase</fullName>
        <shortName evidence="3">MurNAc-6-P etherase</shortName>
        <ecNumber evidence="3">4.2.1.126</ecNumber>
    </recommendedName>
    <alternativeName>
        <fullName evidence="3">N-acetylmuramic acid 6-phosphate hydrolase</fullName>
    </alternativeName>
    <alternativeName>
        <fullName evidence="3">N-acetylmuramic acid 6-phosphate lyase</fullName>
    </alternativeName>
</protein>
<keyword evidence="2 3" id="KW-0119">Carbohydrate metabolism</keyword>
<reference evidence="6 7" key="1">
    <citation type="submission" date="2020-08" db="EMBL/GenBank/DDBJ databases">
        <title>Sequencing the genomes of 1000 actinobacteria strains.</title>
        <authorList>
            <person name="Klenk H.-P."/>
        </authorList>
    </citation>
    <scope>NUCLEOTIDE SEQUENCE [LARGE SCALE GENOMIC DNA]</scope>
    <source>
        <strain evidence="6 7">DSM 44593</strain>
    </source>
</reference>
<dbReference type="InterPro" id="IPR040190">
    <property type="entry name" value="MURQ/GCKR"/>
</dbReference>
<organism evidence="6 7">
    <name type="scientific">Streptomonospora salina</name>
    <dbReference type="NCBI Taxonomy" id="104205"/>
    <lineage>
        <taxon>Bacteria</taxon>
        <taxon>Bacillati</taxon>
        <taxon>Actinomycetota</taxon>
        <taxon>Actinomycetes</taxon>
        <taxon>Streptosporangiales</taxon>
        <taxon>Nocardiopsidaceae</taxon>
        <taxon>Streptomonospora</taxon>
    </lineage>
</organism>
<comment type="similarity">
    <text evidence="3">Belongs to the GCKR-like family. MurNAc-6-P etherase subfamily.</text>
</comment>
<dbReference type="NCBIfam" id="NF003915">
    <property type="entry name" value="PRK05441.1"/>
    <property type="match status" value="1"/>
</dbReference>
<feature type="active site" evidence="3">
    <location>
        <position position="133"/>
    </location>
</feature>
<dbReference type="PROSITE" id="PS51464">
    <property type="entry name" value="SIS"/>
    <property type="match status" value="1"/>
</dbReference>
<sequence>MTPRRGTAEGGGAAAPRGPREIVRAPTERRNGATYDIDRLPTLEILREINAEDATVPSAVSAALPRLAQAVDLGVEALRSGGRIHYFGAGTPGRIATMDAAELPPTFDADPATVLAHHAGGAATLGQAAEGVEDDEELGRSDATGVGAGELAVGITASGRTPYVAGALRAARRAGAAAVLVSADPDAPLARDVDVHVCVDTGAEVIAGSTRMKAGTAQKLVLNAFSTAVMVRLGRTYSNLMVGVDATNAKLRGRAVTVLAEASGTDEDACAAALDSAGGDTRTALVALLSGVSTPRAAAELAACEGRVRDALERIGAGSAGAPET</sequence>
<dbReference type="RefSeq" id="WP_184633688.1">
    <property type="nucleotide sequence ID" value="NZ_BAABKT010000004.1"/>
</dbReference>
<feature type="domain" description="SIS" evidence="5">
    <location>
        <begin position="74"/>
        <end position="235"/>
    </location>
</feature>
<name>A0A841ED94_9ACTN</name>
<comment type="caution">
    <text evidence="6">The sequence shown here is derived from an EMBL/GenBank/DDBJ whole genome shotgun (WGS) entry which is preliminary data.</text>
</comment>